<organism evidence="1 2">
    <name type="scientific">Pseudomonas oryzihabitans</name>
    <dbReference type="NCBI Taxonomy" id="47885"/>
    <lineage>
        <taxon>Bacteria</taxon>
        <taxon>Pseudomonadati</taxon>
        <taxon>Pseudomonadota</taxon>
        <taxon>Gammaproteobacteria</taxon>
        <taxon>Pseudomonadales</taxon>
        <taxon>Pseudomonadaceae</taxon>
        <taxon>Pseudomonas</taxon>
    </lineage>
</organism>
<dbReference type="Proteomes" id="UP000078356">
    <property type="component" value="Unassembled WGS sequence"/>
</dbReference>
<accession>A0A178LC83</accession>
<comment type="caution">
    <text evidence="1">The sequence shown here is derived from an EMBL/GenBank/DDBJ whole genome shotgun (WGS) entry which is preliminary data.</text>
</comment>
<name>A0A178LC83_9PSED</name>
<proteinExistence type="predicted"/>
<gene>
    <name evidence="1" type="ORF">A4V15_22475</name>
</gene>
<reference evidence="1 2" key="1">
    <citation type="submission" date="2016-04" db="EMBL/GenBank/DDBJ databases">
        <title>Draft Genome Sequences of Staphylococcus capitis Strain H36, S. capitis Strain H65, S. cohnii Strain H62, S. hominis Strain H69, Mycobacterium iranicum Strain H39, Plantibacter sp. Strain H53, Pseudomonas oryzihabitans Strain H72, and Microbacterium sp. Strain H83, isolated from residential settings.</title>
        <authorList>
            <person name="Lymperopoulou D."/>
            <person name="Adams R.I."/>
            <person name="Lindow S."/>
            <person name="Coil D.A."/>
            <person name="Jospin G."/>
            <person name="Eisen J.A."/>
        </authorList>
    </citation>
    <scope>NUCLEOTIDE SEQUENCE [LARGE SCALE GENOMIC DNA]</scope>
    <source>
        <strain evidence="1 2">H72</strain>
    </source>
</reference>
<dbReference type="EMBL" id="LWCR01000032">
    <property type="protein sequence ID" value="OAN26794.1"/>
    <property type="molecule type" value="Genomic_DNA"/>
</dbReference>
<evidence type="ECO:0000313" key="2">
    <source>
        <dbReference type="Proteomes" id="UP000078356"/>
    </source>
</evidence>
<dbReference type="AlphaFoldDB" id="A0A178LC83"/>
<evidence type="ECO:0000313" key="1">
    <source>
        <dbReference type="EMBL" id="OAN26794.1"/>
    </source>
</evidence>
<sequence>MKRKRARVETDRGIVANGCQDTVGESVLKQMVIAEIASIGEAIGRIRANRVRVRTGRSSADLATRPALVIDGLATEQVTAIGGAEQPTATAIRGQVGETFRQRCLPGRRQTAGAAVDMITLHCIGLAAQRRVERLAIRAQCKRVNLHTSLCLVQQLQRASFVVEPIV</sequence>
<protein>
    <submittedName>
        <fullName evidence="1">Uncharacterized protein</fullName>
    </submittedName>
</protein>